<reference evidence="9 10" key="1">
    <citation type="journal article" date="2011" name="Science">
        <title>The ecoresponsive genome of Daphnia pulex.</title>
        <authorList>
            <person name="Colbourne J.K."/>
            <person name="Pfrender M.E."/>
            <person name="Gilbert D."/>
            <person name="Thomas W.K."/>
            <person name="Tucker A."/>
            <person name="Oakley T.H."/>
            <person name="Tokishita S."/>
            <person name="Aerts A."/>
            <person name="Arnold G.J."/>
            <person name="Basu M.K."/>
            <person name="Bauer D.J."/>
            <person name="Caceres C.E."/>
            <person name="Carmel L."/>
            <person name="Casola C."/>
            <person name="Choi J.H."/>
            <person name="Detter J.C."/>
            <person name="Dong Q."/>
            <person name="Dusheyko S."/>
            <person name="Eads B.D."/>
            <person name="Frohlich T."/>
            <person name="Geiler-Samerotte K.A."/>
            <person name="Gerlach D."/>
            <person name="Hatcher P."/>
            <person name="Jogdeo S."/>
            <person name="Krijgsveld J."/>
            <person name="Kriventseva E.V."/>
            <person name="Kultz D."/>
            <person name="Laforsch C."/>
            <person name="Lindquist E."/>
            <person name="Lopez J."/>
            <person name="Manak J.R."/>
            <person name="Muller J."/>
            <person name="Pangilinan J."/>
            <person name="Patwardhan R.P."/>
            <person name="Pitluck S."/>
            <person name="Pritham E.J."/>
            <person name="Rechtsteiner A."/>
            <person name="Rho M."/>
            <person name="Rogozin I.B."/>
            <person name="Sakarya O."/>
            <person name="Salamov A."/>
            <person name="Schaack S."/>
            <person name="Shapiro H."/>
            <person name="Shiga Y."/>
            <person name="Skalitzky C."/>
            <person name="Smith Z."/>
            <person name="Souvorov A."/>
            <person name="Sung W."/>
            <person name="Tang Z."/>
            <person name="Tsuchiya D."/>
            <person name="Tu H."/>
            <person name="Vos H."/>
            <person name="Wang M."/>
            <person name="Wolf Y.I."/>
            <person name="Yamagata H."/>
            <person name="Yamada T."/>
            <person name="Ye Y."/>
            <person name="Shaw J.R."/>
            <person name="Andrews J."/>
            <person name="Crease T.J."/>
            <person name="Tang H."/>
            <person name="Lucas S.M."/>
            <person name="Robertson H.M."/>
            <person name="Bork P."/>
            <person name="Koonin E.V."/>
            <person name="Zdobnov E.M."/>
            <person name="Grigoriev I.V."/>
            <person name="Lynch M."/>
            <person name="Boore J.L."/>
        </authorList>
    </citation>
    <scope>NUCLEOTIDE SEQUENCE [LARGE SCALE GENOMIC DNA]</scope>
</reference>
<evidence type="ECO:0000256" key="1">
    <source>
        <dbReference type="ARBA" id="ARBA00004613"/>
    </source>
</evidence>
<dbReference type="InterPro" id="IPR037120">
    <property type="entry name" value="Haem_peroxidase_sf_animal"/>
</dbReference>
<evidence type="ECO:0008006" key="11">
    <source>
        <dbReference type="Google" id="ProtNLM"/>
    </source>
</evidence>
<dbReference type="AlphaFoldDB" id="E9G105"/>
<evidence type="ECO:0000313" key="9">
    <source>
        <dbReference type="EMBL" id="EFX86580.1"/>
    </source>
</evidence>
<evidence type="ECO:0000256" key="7">
    <source>
        <dbReference type="SAM" id="MobiDB-lite"/>
    </source>
</evidence>
<feature type="binding site" description="axial binding residue" evidence="6">
    <location>
        <position position="704"/>
    </location>
    <ligand>
        <name>heme b</name>
        <dbReference type="ChEBI" id="CHEBI:60344"/>
    </ligand>
    <ligandPart>
        <name>Fe</name>
        <dbReference type="ChEBI" id="CHEBI:18248"/>
    </ligandPart>
</feature>
<dbReference type="FunFam" id="1.10.640.10:FF:000003">
    <property type="entry name" value="chorion peroxidase"/>
    <property type="match status" value="1"/>
</dbReference>
<sequence length="963" mass="108685">MSRWVIGMVMVGLLLVAAVASDDAADAEEEKLEEKEPVADTESARTGRQYHSRRPSYLLGRNPSHLLDYSKLDESVVQYDPSGLGFEIQKPGVFQYQFRPGYQSEPARPAAEPIKPPVQPKTAYREKPAAYVPYSPETAYPPRPAYHEAVKPPPHYPGSYKLESLYPESPNQYDDKYLYYCPKVGGYESQCRPAKDCAVWYDLVLITPGSTCKLADGEPGMCCPDLPYNSYNGPIKQANKKIVKLEKQCIDIYSVNAAAHAGQFQMRLMDETEKLLRANNITIRPSSSQSTHLLFFQTTLESRTLSRGALTGVETTREIGKRFELTPEEAGFGLNQFNLRDTILKETCPADPVCDQKTSRSPFRTMDGSCNNIKRSFWGKSRTQFQRALVPAYADGVWLPRRAGDGGDLPSPRLVSISVVLDADAPSETDTTWVMQYGQFLDHDLTSTPVFRMNANGMGIQCCTEEGMLLNNTELLHPECLPIEIPNDDPFFSKFGQRCMSFVRSTPAPRFDCSFGHGEQMNQLTHFLDHSNVYGSDDKDAAELRTFKNGALKVTPQKGHHELDLLPPDNDPEMNCTLSKAISGIDRPKDVKCFKAGDSRSNEHPNLAVTHTVFMREHNRLVAELSYLNPFWNDERLYQEARRILIAQMQHITYNEWLPIVIGVAKMQDFGLVPLQDGFSDDYDENINPTVLNEFATAAFRFGHTLIQGKQDLVNHRRKKEAHVLLRQHFFKSQVIYTPGNLDKFLIGLATQPGQDFDNYFTEEITNHLFEEEGKGFGMDLVALNLQRGRDHGLPGYNAYRALCGLPRADYFRDLLDIISPAIVERFELLYDTVDDIDLFIGAVSERKAEGALLGPTFQCIVADQFLRLKRGDRYFYDLGGQPGSFTEEQLYEIRQASFARIVCDNSHVLHTQPLVFKAESAANRIVGCDSSAIPRVNLLPWQEGYEKPYKRPCCGATQYKKI</sequence>
<dbReference type="InterPro" id="IPR010255">
    <property type="entry name" value="Haem_peroxidase_sf"/>
</dbReference>
<dbReference type="EMBL" id="GL732529">
    <property type="protein sequence ID" value="EFX86580.1"/>
    <property type="molecule type" value="Genomic_DNA"/>
</dbReference>
<dbReference type="FunCoup" id="E9G105">
    <property type="interactions" value="38"/>
</dbReference>
<keyword evidence="3" id="KW-0560">Oxidoreductase</keyword>
<dbReference type="PRINTS" id="PR00457">
    <property type="entry name" value="ANPEROXIDASE"/>
</dbReference>
<dbReference type="GO" id="GO:0004601">
    <property type="term" value="F:peroxidase activity"/>
    <property type="evidence" value="ECO:0000318"/>
    <property type="project" value="GO_Central"/>
</dbReference>
<name>E9G105_DAPPU</name>
<dbReference type="GO" id="GO:0005576">
    <property type="term" value="C:extracellular region"/>
    <property type="evidence" value="ECO:0007669"/>
    <property type="project" value="UniProtKB-SubCell"/>
</dbReference>
<dbReference type="HOGENOM" id="CLU_006087_5_0_1"/>
<dbReference type="PANTHER" id="PTHR11475:SF4">
    <property type="entry name" value="CHORION PEROXIDASE"/>
    <property type="match status" value="1"/>
</dbReference>
<keyword evidence="3" id="KW-0575">Peroxidase</keyword>
<dbReference type="Pfam" id="PF03098">
    <property type="entry name" value="An_peroxidase"/>
    <property type="match status" value="1"/>
</dbReference>
<feature type="region of interest" description="Disordered" evidence="7">
    <location>
        <begin position="27"/>
        <end position="57"/>
    </location>
</feature>
<dbReference type="Gene3D" id="1.10.640.10">
    <property type="entry name" value="Haem peroxidase domain superfamily, animal type"/>
    <property type="match status" value="1"/>
</dbReference>
<organism evidence="9 10">
    <name type="scientific">Daphnia pulex</name>
    <name type="common">Water flea</name>
    <dbReference type="NCBI Taxonomy" id="6669"/>
    <lineage>
        <taxon>Eukaryota</taxon>
        <taxon>Metazoa</taxon>
        <taxon>Ecdysozoa</taxon>
        <taxon>Arthropoda</taxon>
        <taxon>Crustacea</taxon>
        <taxon>Branchiopoda</taxon>
        <taxon>Diplostraca</taxon>
        <taxon>Cladocera</taxon>
        <taxon>Anomopoda</taxon>
        <taxon>Daphniidae</taxon>
        <taxon>Daphnia</taxon>
    </lineage>
</organism>
<evidence type="ECO:0000313" key="10">
    <source>
        <dbReference type="Proteomes" id="UP000000305"/>
    </source>
</evidence>
<dbReference type="PANTHER" id="PTHR11475">
    <property type="entry name" value="OXIDASE/PEROXIDASE"/>
    <property type="match status" value="1"/>
</dbReference>
<protein>
    <recommendedName>
        <fullName evidence="11">Peroxinectin</fullName>
    </recommendedName>
</protein>
<dbReference type="SUPFAM" id="SSF48113">
    <property type="entry name" value="Heme-dependent peroxidases"/>
    <property type="match status" value="1"/>
</dbReference>
<dbReference type="InterPro" id="IPR019791">
    <property type="entry name" value="Haem_peroxidase_animal"/>
</dbReference>
<keyword evidence="4 8" id="KW-0732">Signal</keyword>
<dbReference type="eggNOG" id="KOG2408">
    <property type="taxonomic scope" value="Eukaryota"/>
</dbReference>
<dbReference type="CDD" id="cd09823">
    <property type="entry name" value="peroxinectin_like"/>
    <property type="match status" value="1"/>
</dbReference>
<keyword evidence="2" id="KW-0964">Secreted</keyword>
<keyword evidence="6" id="KW-0408">Iron</keyword>
<dbReference type="GO" id="GO:0020037">
    <property type="term" value="F:heme binding"/>
    <property type="evidence" value="ECO:0007669"/>
    <property type="project" value="InterPro"/>
</dbReference>
<keyword evidence="6" id="KW-0349">Heme</keyword>
<dbReference type="GO" id="GO:0046872">
    <property type="term" value="F:metal ion binding"/>
    <property type="evidence" value="ECO:0007669"/>
    <property type="project" value="UniProtKB-KW"/>
</dbReference>
<proteinExistence type="predicted"/>
<feature type="chain" id="PRO_5003237029" description="Peroxinectin" evidence="8">
    <location>
        <begin position="21"/>
        <end position="963"/>
    </location>
</feature>
<dbReference type="PROSITE" id="PS50292">
    <property type="entry name" value="PEROXIDASE_3"/>
    <property type="match status" value="1"/>
</dbReference>
<feature type="compositionally biased region" description="Basic and acidic residues" evidence="7">
    <location>
        <begin position="32"/>
        <end position="45"/>
    </location>
</feature>
<evidence type="ECO:0000256" key="5">
    <source>
        <dbReference type="ARBA" id="ARBA00023180"/>
    </source>
</evidence>
<dbReference type="OrthoDB" id="6505174at2759"/>
<evidence type="ECO:0000256" key="8">
    <source>
        <dbReference type="SAM" id="SignalP"/>
    </source>
</evidence>
<feature type="signal peptide" evidence="8">
    <location>
        <begin position="1"/>
        <end position="20"/>
    </location>
</feature>
<evidence type="ECO:0000256" key="2">
    <source>
        <dbReference type="ARBA" id="ARBA00022525"/>
    </source>
</evidence>
<dbReference type="KEGG" id="dpx:DAPPUDRAFT_312923"/>
<keyword evidence="6" id="KW-0479">Metal-binding</keyword>
<evidence type="ECO:0000256" key="6">
    <source>
        <dbReference type="PIRSR" id="PIRSR619791-2"/>
    </source>
</evidence>
<dbReference type="GO" id="GO:0006979">
    <property type="term" value="P:response to oxidative stress"/>
    <property type="evidence" value="ECO:0007669"/>
    <property type="project" value="InterPro"/>
</dbReference>
<keyword evidence="5" id="KW-0325">Glycoprotein</keyword>
<comment type="subcellular location">
    <subcellularLocation>
        <location evidence="1">Secreted</location>
    </subcellularLocation>
</comment>
<gene>
    <name evidence="9" type="ORF">DAPPUDRAFT_312923</name>
</gene>
<evidence type="ECO:0000256" key="4">
    <source>
        <dbReference type="ARBA" id="ARBA00022729"/>
    </source>
</evidence>
<evidence type="ECO:0000256" key="3">
    <source>
        <dbReference type="ARBA" id="ARBA00022559"/>
    </source>
</evidence>
<dbReference type="InParanoid" id="E9G105"/>
<keyword evidence="10" id="KW-1185">Reference proteome</keyword>
<accession>E9G105</accession>
<dbReference type="Proteomes" id="UP000000305">
    <property type="component" value="Unassembled WGS sequence"/>
</dbReference>